<protein>
    <recommendedName>
        <fullName evidence="4">Flagellar hook-length control protein-like C-terminal domain-containing protein</fullName>
    </recommendedName>
</protein>
<organism evidence="2 3">
    <name type="scientific">Exiguobacterium acetylicum</name>
    <name type="common">Brevibacterium acetylicum</name>
    <dbReference type="NCBI Taxonomy" id="41170"/>
    <lineage>
        <taxon>Bacteria</taxon>
        <taxon>Bacillati</taxon>
        <taxon>Bacillota</taxon>
        <taxon>Bacilli</taxon>
        <taxon>Bacillales</taxon>
        <taxon>Bacillales Family XII. Incertae Sedis</taxon>
        <taxon>Exiguobacterium</taxon>
    </lineage>
</organism>
<evidence type="ECO:0000313" key="3">
    <source>
        <dbReference type="Proteomes" id="UP000679498"/>
    </source>
</evidence>
<dbReference type="GeneID" id="88812665"/>
<feature type="region of interest" description="Disordered" evidence="1">
    <location>
        <begin position="1"/>
        <end position="22"/>
    </location>
</feature>
<name>A0ABX8G8G0_EXIAC</name>
<dbReference type="EMBL" id="CP075897">
    <property type="protein sequence ID" value="QWB29553.1"/>
    <property type="molecule type" value="Genomic_DNA"/>
</dbReference>
<dbReference type="Proteomes" id="UP000679498">
    <property type="component" value="Chromosome"/>
</dbReference>
<evidence type="ECO:0000313" key="2">
    <source>
        <dbReference type="EMBL" id="QWB29553.1"/>
    </source>
</evidence>
<evidence type="ECO:0008006" key="4">
    <source>
        <dbReference type="Google" id="ProtNLM"/>
    </source>
</evidence>
<evidence type="ECO:0000256" key="1">
    <source>
        <dbReference type="SAM" id="MobiDB-lite"/>
    </source>
</evidence>
<reference evidence="2 3" key="1">
    <citation type="submission" date="2021-05" db="EMBL/GenBank/DDBJ databases">
        <title>Biocontrol using Exiguobacterium acetylicum SI17 against litchi downy blight caused by Peronophythora litchii.</title>
        <authorList>
            <person name="Zheng L."/>
        </authorList>
    </citation>
    <scope>NUCLEOTIDE SEQUENCE [LARGE SCALE GENOMIC DNA]</scope>
    <source>
        <strain evidence="2 3">SI17</strain>
    </source>
</reference>
<accession>A0ABX8G8G0</accession>
<keyword evidence="3" id="KW-1185">Reference proteome</keyword>
<feature type="compositionally biased region" description="Polar residues" evidence="1">
    <location>
        <begin position="13"/>
        <end position="22"/>
    </location>
</feature>
<gene>
    <name evidence="2" type="ORF">KKI46_13290</name>
</gene>
<sequence>MNIQLNPARPAQSPGQTPLSDTKTYKGTVLEQTGPHTALVQVGRDKIEMTFTGDVPTGDFQFKVKGQTAEGYLIEQLTPATPDAETPPVLSVPSNVDPALLEGVPAELKQAVAKLLASGQLPQTPEIVAQLVTALQGTYKNLALELVSRSDTTLPADADVLIASLLATTEDYPDVLPERDALKEQPTFEKAVALDVARVTLPTQREIETASPLHIRQYIEHLPAEKRPALVATLEQGDVETVRKQLTPYFPQAPLEPKTSVREQLIGLTARASQPEPTTGQTAPVRSALTLVREVTPRLAEITNDFKSQQRTIVSQLRQIEPLVETRPVQMVAVIESTAQRLKQVFQQTDALLHTSMKDEKQLIHFLSKLERGAELALLGRGTEAKAVLQEVRIAFEAFRYAPANIRPTYLPEMQGLPPQAPTLPAQVATKAVPYEPQQNSPRLLQETVQKTLQLQTAELKISTPAANPEAAKLQTFLAAQQQVNKPDNQQQLNQILLALPIQLVEATAGLHVHLQNKRPDEVIDWENNTLYVQLNTPRLGEIGVRVETVNRKMQITIENDFPVLEQLATPFLDRTTDALQATGYQDVRIQFRPFTREQVTETVKQDETPRGYDYRI</sequence>
<proteinExistence type="predicted"/>
<dbReference type="RefSeq" id="WP_214813151.1">
    <property type="nucleotide sequence ID" value="NZ_CP075897.1"/>
</dbReference>